<keyword evidence="1" id="KW-1133">Transmembrane helix</keyword>
<dbReference type="GO" id="GO:0004519">
    <property type="term" value="F:endonuclease activity"/>
    <property type="evidence" value="ECO:0007669"/>
    <property type="project" value="UniProtKB-KW"/>
</dbReference>
<keyword evidence="4" id="KW-1185">Reference proteome</keyword>
<keyword evidence="3" id="KW-0255">Endonuclease</keyword>
<name>A0A3L7A9D1_9MICO</name>
<dbReference type="InterPro" id="IPR005135">
    <property type="entry name" value="Endo/exonuclease/phosphatase"/>
</dbReference>
<dbReference type="Pfam" id="PF03372">
    <property type="entry name" value="Exo_endo_phos"/>
    <property type="match status" value="1"/>
</dbReference>
<gene>
    <name evidence="3" type="ORF">D9V32_06210</name>
</gene>
<feature type="domain" description="Endonuclease/exonuclease/phosphatase" evidence="2">
    <location>
        <begin position="107"/>
        <end position="328"/>
    </location>
</feature>
<dbReference type="EMBL" id="RCUX01000004">
    <property type="protein sequence ID" value="RLP76450.1"/>
    <property type="molecule type" value="Genomic_DNA"/>
</dbReference>
<feature type="transmembrane region" description="Helical" evidence="1">
    <location>
        <begin position="68"/>
        <end position="88"/>
    </location>
</feature>
<keyword evidence="3" id="KW-0378">Hydrolase</keyword>
<evidence type="ECO:0000259" key="2">
    <source>
        <dbReference type="Pfam" id="PF03372"/>
    </source>
</evidence>
<comment type="caution">
    <text evidence="3">The sequence shown here is derived from an EMBL/GenBank/DDBJ whole genome shotgun (WGS) entry which is preliminary data.</text>
</comment>
<dbReference type="Proteomes" id="UP000272503">
    <property type="component" value="Unassembled WGS sequence"/>
</dbReference>
<proteinExistence type="predicted"/>
<dbReference type="AlphaFoldDB" id="A0A3L7A9D1"/>
<dbReference type="OrthoDB" id="2340043at2"/>
<keyword evidence="1" id="KW-0472">Membrane</keyword>
<evidence type="ECO:0000313" key="4">
    <source>
        <dbReference type="Proteomes" id="UP000272503"/>
    </source>
</evidence>
<organism evidence="3 4">
    <name type="scientific">Mycetocola tolaasinivorans</name>
    <dbReference type="NCBI Taxonomy" id="76635"/>
    <lineage>
        <taxon>Bacteria</taxon>
        <taxon>Bacillati</taxon>
        <taxon>Actinomycetota</taxon>
        <taxon>Actinomycetes</taxon>
        <taxon>Micrococcales</taxon>
        <taxon>Microbacteriaceae</taxon>
        <taxon>Mycetocola</taxon>
    </lineage>
</organism>
<accession>A0A3L7A9D1</accession>
<dbReference type="GO" id="GO:0004527">
    <property type="term" value="F:exonuclease activity"/>
    <property type="evidence" value="ECO:0007669"/>
    <property type="project" value="UniProtKB-KW"/>
</dbReference>
<feature type="transmembrane region" description="Helical" evidence="1">
    <location>
        <begin position="43"/>
        <end position="61"/>
    </location>
</feature>
<reference evidence="3 4" key="1">
    <citation type="submission" date="2018-10" db="EMBL/GenBank/DDBJ databases">
        <authorList>
            <person name="Li J."/>
        </authorList>
    </citation>
    <scope>NUCLEOTIDE SEQUENCE [LARGE SCALE GENOMIC DNA]</scope>
    <source>
        <strain evidence="3 4">IF 016277</strain>
    </source>
</reference>
<evidence type="ECO:0000256" key="1">
    <source>
        <dbReference type="SAM" id="Phobius"/>
    </source>
</evidence>
<dbReference type="RefSeq" id="WP_121648030.1">
    <property type="nucleotide sequence ID" value="NZ_RCUX01000004.1"/>
</dbReference>
<evidence type="ECO:0000313" key="3">
    <source>
        <dbReference type="EMBL" id="RLP76450.1"/>
    </source>
</evidence>
<dbReference type="SUPFAM" id="SSF56219">
    <property type="entry name" value="DNase I-like"/>
    <property type="match status" value="1"/>
</dbReference>
<keyword evidence="3" id="KW-0269">Exonuclease</keyword>
<dbReference type="InterPro" id="IPR036691">
    <property type="entry name" value="Endo/exonu/phosph_ase_sf"/>
</dbReference>
<keyword evidence="1" id="KW-0812">Transmembrane</keyword>
<keyword evidence="3" id="KW-0540">Nuclease</keyword>
<protein>
    <submittedName>
        <fullName evidence="3">Endonuclease/exonuclease/phosphatase family protein</fullName>
    </submittedName>
</protein>
<dbReference type="Gene3D" id="3.60.10.10">
    <property type="entry name" value="Endonuclease/exonuclease/phosphatase"/>
    <property type="match status" value="1"/>
</dbReference>
<sequence>MFKFLGALLTLAVALVLLIVTWPPLFGLQTTMWVAQVTAMRGLLTACCIAALVLLLFIGIIRPLRGFAGGMAIVMFLAALANGGILLYRGFDQTSLPEPTDQSVTVLSWNTLGTAVNPETIAKLALDSNADIVALPEAPRTHGDAVAGAMKAAGKPMGVYTQTFNSGGAISATTVLVSTRLGKYTQAASNGLGDQNTLVVPSVVLYPANGTGPTIIASHAVSPSKPQMHNWRDDLAWLAAQCDAENVIIAGDFNATLDSIAGMGIGPGATLGRCLDAGLATRSAALGTWPTKLPAFLGAPIDHVFATPVWNFTGMTVHSEFDEAGSDHRPITVRMVPATAD</sequence>